<dbReference type="InterPro" id="IPR002931">
    <property type="entry name" value="Transglutaminase-like"/>
</dbReference>
<evidence type="ECO:0000256" key="1">
    <source>
        <dbReference type="SAM" id="MobiDB-lite"/>
    </source>
</evidence>
<keyword evidence="2" id="KW-0472">Membrane</keyword>
<sequence>MALHQDLSLWQKVLLGILCFPFLPIYLCVYCLCLKEDDKENDLEKGHQDTSAHTGKAQTQQKLSSNKLSIRNKAGHTGDAQIKPKRNSIKLSFRNKGNQEAANIVPKDKDIKFPVINKGFQNDEESNNVKNGQYDNNNHLQEKKKRKDIHARTFKYPWDKSSLKSLPLDLKSFEKLDSYSSKVIGKGSIETLVKELLRDVSTDLEKTRAIWIWICHHIEYDIVGYKNEHLRSSDPKDVFKTRKGVCAGYSSLFEHMCSIAGVQCKTVSGYGKGMSYQVGQKITEDSNHAWNMVYLEGGWHLLDCTWGTGNCNNNMFSFKYNEFYFLTHPALFIEDHLPENSDCQLLERRISQKHFEQIVYRTPYFYNLGLLFSEPDTVIIETVKGMASIVIESSSRVLYLFDLNETEKTGFVRLMECKAKFFIYPEKTGKHKLNIYAKSHDSEGDYHSVLSYVVDCKSIETSMKIPKCLRIPAGPSWLSEKAGLFQPSHPDPIIYTKDGSFTICTNGLLNQNTRRRTNWSSVCMQYGALTKVLLLKGTLESQPFSCVSNESRLFNVAKMYRKKMRRRGVAGWSQARKTSRLQIKGSLPIYLCVYYLCLKKRAEESGLEEGFQSTSLQKNEDKINVNNVAIRKDKSNSPKTSTKQYDTPAQNIDNRVLQERTKQEDKRPTTFKYPWDGVNLKSLKLDLRNFQTLDSYGTKVFAVGTLEALIKDLLRDTSSDLEKTRIIWIWICYHIEYDTAAFRNKALHSSDAEHIFRTKKGVSAGYSSLFQHMCSIAGVQCKSVSGYGKGTGYKAGQKISGEIEHTWNMVYLEGGWHLVDTTWGAGHTDEHMSKFTFQYNEFYFLTHPALFIESHFPEKEDLQLLELPLSLTQFEQSVHRRSHFYNLGFKSSQPDTAVIETVNGLVSITIESKNRMQFLFHLNETEEPGLMKFNGNNATFEVYPQKMGQHTLQIFSKTLDSKEAYHLIVDYSVYCNYVPASMKIPKCLSNPAGPSWVSENAGLLQPSHPEPIIYTDDGCCTVRFSLNGIFKLITCLKSDEIKNLPNHIIQKVQDLKLELRIRLPKSGFYVLQIFVEPVGFICNYLLICSSLNVNWPPFPALLQNPVGPNPETEKAGLHNPSHTDPIIHTENGSCTVSFELNRMQTLTFSLKSDNAHTVLNHVIQKTQKNKVEFNVHLPHSGSYVLRIFNDSTGYICNYLLTCSNAKVKWPPYPALLHNPVGPSPESENFGLLQPSHPDPVINMEDGCCTVSFILNKMVTLIASLKCEEIPTLSNHILQTVQKDRVEFLIRLPRAGSYVLQIFEGSSRYIMNYLLTCTNTSVSCPSYPSMLQNPVGPNPETEKVGLLQPSHPDPIINTQDGCCTVTFAVKRELIFFSTLHCDDPQLASEMKYRYAFHARKEDKVEFKVRLPQSGTYVLRINIKTKNSNAYTSHCNYLIICSNPSVHWPVFPLVYDDWAQHYQLVEPLDGVLPKNSTVSFKLQVPDVTGLSVKGKSYWPLTLSEQGYWEGSCSTEDCKELFVTASCKQEPDTWVYLLQYQIQ</sequence>
<organism evidence="4 5">
    <name type="scientific">Pelobates cultripes</name>
    <name type="common">Western spadefoot toad</name>
    <dbReference type="NCBI Taxonomy" id="61616"/>
    <lineage>
        <taxon>Eukaryota</taxon>
        <taxon>Metazoa</taxon>
        <taxon>Chordata</taxon>
        <taxon>Craniata</taxon>
        <taxon>Vertebrata</taxon>
        <taxon>Euteleostomi</taxon>
        <taxon>Amphibia</taxon>
        <taxon>Batrachia</taxon>
        <taxon>Anura</taxon>
        <taxon>Pelobatoidea</taxon>
        <taxon>Pelobatidae</taxon>
        <taxon>Pelobates</taxon>
    </lineage>
</organism>
<dbReference type="InterPro" id="IPR052557">
    <property type="entry name" value="CAP/Cytokinesis_protein"/>
</dbReference>
<keyword evidence="2" id="KW-1133">Transmembrane helix</keyword>
<feature type="transmembrane region" description="Helical" evidence="2">
    <location>
        <begin position="13"/>
        <end position="33"/>
    </location>
</feature>
<dbReference type="SUPFAM" id="SSF54001">
    <property type="entry name" value="Cysteine proteinases"/>
    <property type="match status" value="2"/>
</dbReference>
<evidence type="ECO:0000313" key="4">
    <source>
        <dbReference type="EMBL" id="CAH2246435.1"/>
    </source>
</evidence>
<evidence type="ECO:0000313" key="5">
    <source>
        <dbReference type="Proteomes" id="UP001295444"/>
    </source>
</evidence>
<dbReference type="EMBL" id="OW240913">
    <property type="protein sequence ID" value="CAH2246435.1"/>
    <property type="molecule type" value="Genomic_DNA"/>
</dbReference>
<dbReference type="PANTHER" id="PTHR46333">
    <property type="entry name" value="CYTOKINESIS PROTEIN 3"/>
    <property type="match status" value="1"/>
</dbReference>
<keyword evidence="2" id="KW-0812">Transmembrane</keyword>
<protein>
    <recommendedName>
        <fullName evidence="3">Transglutaminase-like domain-containing protein</fullName>
    </recommendedName>
</protein>
<feature type="domain" description="Transglutaminase-like" evidence="3">
    <location>
        <begin position="755"/>
        <end position="823"/>
    </location>
</feature>
<evidence type="ECO:0000259" key="3">
    <source>
        <dbReference type="SMART" id="SM00460"/>
    </source>
</evidence>
<dbReference type="InterPro" id="IPR038765">
    <property type="entry name" value="Papain-like_cys_pep_sf"/>
</dbReference>
<dbReference type="Pfam" id="PF23265">
    <property type="entry name" value="Ig-like_KY"/>
    <property type="match status" value="6"/>
</dbReference>
<dbReference type="Pfam" id="PF01841">
    <property type="entry name" value="Transglut_core"/>
    <property type="match status" value="2"/>
</dbReference>
<dbReference type="InterPro" id="IPR056564">
    <property type="entry name" value="Ig-like_KY"/>
</dbReference>
<name>A0AAD1VP04_PELCU</name>
<dbReference type="SMART" id="SM00460">
    <property type="entry name" value="TGc"/>
    <property type="match status" value="2"/>
</dbReference>
<dbReference type="GO" id="GO:0007517">
    <property type="term" value="P:muscle organ development"/>
    <property type="evidence" value="ECO:0007669"/>
    <property type="project" value="TreeGrafter"/>
</dbReference>
<dbReference type="PANTHER" id="PTHR46333:SF7">
    <property type="entry name" value="KYPHOSCOLIOSIS PEPTIDASE"/>
    <property type="match status" value="1"/>
</dbReference>
<dbReference type="GO" id="GO:0005737">
    <property type="term" value="C:cytoplasm"/>
    <property type="evidence" value="ECO:0007669"/>
    <property type="project" value="TreeGrafter"/>
</dbReference>
<keyword evidence="5" id="KW-1185">Reference proteome</keyword>
<dbReference type="GO" id="GO:0007528">
    <property type="term" value="P:neuromuscular junction development"/>
    <property type="evidence" value="ECO:0007669"/>
    <property type="project" value="TreeGrafter"/>
</dbReference>
<feature type="domain" description="Transglutaminase-like" evidence="3">
    <location>
        <begin position="238"/>
        <end position="306"/>
    </location>
</feature>
<dbReference type="Proteomes" id="UP001295444">
    <property type="component" value="Chromosome 02"/>
</dbReference>
<feature type="region of interest" description="Disordered" evidence="1">
    <location>
        <begin position="43"/>
        <end position="88"/>
    </location>
</feature>
<evidence type="ECO:0000256" key="2">
    <source>
        <dbReference type="SAM" id="Phobius"/>
    </source>
</evidence>
<dbReference type="Gene3D" id="3.10.620.30">
    <property type="match status" value="2"/>
</dbReference>
<reference evidence="4" key="1">
    <citation type="submission" date="2022-03" db="EMBL/GenBank/DDBJ databases">
        <authorList>
            <person name="Alioto T."/>
            <person name="Alioto T."/>
            <person name="Gomez Garrido J."/>
        </authorList>
    </citation>
    <scope>NUCLEOTIDE SEQUENCE</scope>
</reference>
<gene>
    <name evidence="4" type="ORF">PECUL_23A022106</name>
</gene>
<proteinExistence type="predicted"/>
<accession>A0AAD1VP04</accession>
<feature type="compositionally biased region" description="Polar residues" evidence="1">
    <location>
        <begin position="51"/>
        <end position="69"/>
    </location>
</feature>